<name>A0A5A7SY58_CUCMM</name>
<evidence type="ECO:0000313" key="5">
    <source>
        <dbReference type="Proteomes" id="UP000321393"/>
    </source>
</evidence>
<dbReference type="SUPFAM" id="SSF56672">
    <property type="entry name" value="DNA/RNA polymerases"/>
    <property type="match status" value="1"/>
</dbReference>
<feature type="domain" description="Reverse transcriptase" evidence="1">
    <location>
        <begin position="220"/>
        <end position="303"/>
    </location>
</feature>
<proteinExistence type="predicted"/>
<dbReference type="InterPro" id="IPR043502">
    <property type="entry name" value="DNA/RNA_pol_sf"/>
</dbReference>
<accession>A0A5A7SY58</accession>
<evidence type="ECO:0000259" key="1">
    <source>
        <dbReference type="Pfam" id="PF00078"/>
    </source>
</evidence>
<evidence type="ECO:0000313" key="3">
    <source>
        <dbReference type="EMBL" id="KAA0035528.1"/>
    </source>
</evidence>
<evidence type="ECO:0000313" key="6">
    <source>
        <dbReference type="Proteomes" id="UP000321947"/>
    </source>
</evidence>
<evidence type="ECO:0000259" key="2">
    <source>
        <dbReference type="Pfam" id="PF03732"/>
    </source>
</evidence>
<dbReference type="STRING" id="1194695.A0A5A7SY58"/>
<evidence type="ECO:0000313" key="4">
    <source>
        <dbReference type="EMBL" id="TYK31007.1"/>
    </source>
</evidence>
<dbReference type="Gene3D" id="3.30.70.270">
    <property type="match status" value="1"/>
</dbReference>
<dbReference type="Gene3D" id="3.10.10.10">
    <property type="entry name" value="HIV Type 1 Reverse Transcriptase, subunit A, domain 1"/>
    <property type="match status" value="2"/>
</dbReference>
<protein>
    <submittedName>
        <fullName evidence="3">Retrotransposon protein</fullName>
    </submittedName>
</protein>
<dbReference type="InterPro" id="IPR043128">
    <property type="entry name" value="Rev_trsase/Diguanyl_cyclase"/>
</dbReference>
<dbReference type="Pfam" id="PF03732">
    <property type="entry name" value="Retrotrans_gag"/>
    <property type="match status" value="1"/>
</dbReference>
<dbReference type="Proteomes" id="UP000321947">
    <property type="component" value="Unassembled WGS sequence"/>
</dbReference>
<dbReference type="PANTHER" id="PTHR24559:SF444">
    <property type="entry name" value="REVERSE TRANSCRIPTASE DOMAIN-CONTAINING PROTEIN"/>
    <property type="match status" value="1"/>
</dbReference>
<dbReference type="Proteomes" id="UP000321393">
    <property type="component" value="Unassembled WGS sequence"/>
</dbReference>
<dbReference type="Pfam" id="PF00078">
    <property type="entry name" value="RVT_1"/>
    <property type="match status" value="1"/>
</dbReference>
<dbReference type="InterPro" id="IPR005162">
    <property type="entry name" value="Retrotrans_gag_dom"/>
</dbReference>
<feature type="domain" description="Retrotransposon gag" evidence="2">
    <location>
        <begin position="14"/>
        <end position="84"/>
    </location>
</feature>
<dbReference type="EMBL" id="SSTE01019907">
    <property type="protein sequence ID" value="KAA0035528.1"/>
    <property type="molecule type" value="Genomic_DNA"/>
</dbReference>
<dbReference type="CDD" id="cd01647">
    <property type="entry name" value="RT_LTR"/>
    <property type="match status" value="1"/>
</dbReference>
<dbReference type="InterPro" id="IPR000477">
    <property type="entry name" value="RT_dom"/>
</dbReference>
<dbReference type="EMBL" id="SSTD01000141">
    <property type="protein sequence ID" value="TYK31007.1"/>
    <property type="molecule type" value="Genomic_DNA"/>
</dbReference>
<reference evidence="5 6" key="1">
    <citation type="submission" date="2019-08" db="EMBL/GenBank/DDBJ databases">
        <title>Draft genome sequences of two oriental melons (Cucumis melo L. var makuwa).</title>
        <authorList>
            <person name="Kwon S.-Y."/>
        </authorList>
    </citation>
    <scope>NUCLEOTIDE SEQUENCE [LARGE SCALE GENOMIC DNA]</scope>
    <source>
        <strain evidence="6">cv. Chang Bougi</strain>
        <strain evidence="5">cv. SW 3</strain>
        <tissue evidence="3">Leaf</tissue>
    </source>
</reference>
<organism evidence="3 5">
    <name type="scientific">Cucumis melo var. makuwa</name>
    <name type="common">Oriental melon</name>
    <dbReference type="NCBI Taxonomy" id="1194695"/>
    <lineage>
        <taxon>Eukaryota</taxon>
        <taxon>Viridiplantae</taxon>
        <taxon>Streptophyta</taxon>
        <taxon>Embryophyta</taxon>
        <taxon>Tracheophyta</taxon>
        <taxon>Spermatophyta</taxon>
        <taxon>Magnoliopsida</taxon>
        <taxon>eudicotyledons</taxon>
        <taxon>Gunneridae</taxon>
        <taxon>Pentapetalae</taxon>
        <taxon>rosids</taxon>
        <taxon>fabids</taxon>
        <taxon>Cucurbitales</taxon>
        <taxon>Cucurbitaceae</taxon>
        <taxon>Benincaseae</taxon>
        <taxon>Cucumis</taxon>
    </lineage>
</organism>
<dbReference type="PANTHER" id="PTHR24559">
    <property type="entry name" value="TRANSPOSON TY3-I GAG-POL POLYPROTEIN"/>
    <property type="match status" value="1"/>
</dbReference>
<dbReference type="AlphaFoldDB" id="A0A5A7SY58"/>
<gene>
    <name evidence="4" type="ORF">E5676_scaffold455G002390</name>
    <name evidence="3" type="ORF">E6C27_scaffold285G001940</name>
</gene>
<dbReference type="OrthoDB" id="1705436at2759"/>
<dbReference type="InterPro" id="IPR053134">
    <property type="entry name" value="RNA-dir_DNA_polymerase"/>
</dbReference>
<sequence length="304" mass="36058">MVKSILVRHSDARTLDWQTFRGIFEHKYYPNTYCEAKRDDFLGLKQGSLSVVKYERKYTKLSRYADVIVASESDRCRRFERGLRFEIKVTSGVRQKGVVGRPRKEVVFKKLGFAKVIFKGMRKIIPRSLISILKAEKLLRKGCTTFLEHMVEAQREKLKSEDVPVVKKFLDVFLDNLSVKELVDKGYIGPNVLPWGALMLFVKKKDGTLKFCIDYRRLNKIYLRSGYHKLKIRQSDISKTEFRMRYEYYEFRVMPFSLTNVLAIFMDLMNKIFHQYLDQFVIVFIDDILVYSVNREAHEEHLRM</sequence>
<comment type="caution">
    <text evidence="3">The sequence shown here is derived from an EMBL/GenBank/DDBJ whole genome shotgun (WGS) entry which is preliminary data.</text>
</comment>